<dbReference type="Gene3D" id="1.20.120.450">
    <property type="entry name" value="dinb family like domain"/>
    <property type="match status" value="1"/>
</dbReference>
<reference evidence="3" key="1">
    <citation type="submission" date="2018-12" db="EMBL/GenBank/DDBJ databases">
        <title>Tengunoibacter tsumagoiensis gen. nov., sp. nov., Dictyobacter kobayashii sp. nov., D. alpinus sp. nov., and D. joshuensis sp. nov. and description of Dictyobacteraceae fam. nov. within the order Ktedonobacterales isolated from Tengu-no-mugimeshi.</title>
        <authorList>
            <person name="Wang C.M."/>
            <person name="Zheng Y."/>
            <person name="Sakai Y."/>
            <person name="Toyoda A."/>
            <person name="Minakuchi Y."/>
            <person name="Abe K."/>
            <person name="Yokota A."/>
            <person name="Yabe S."/>
        </authorList>
    </citation>
    <scope>NUCLEOTIDE SEQUENCE [LARGE SCALE GENOMIC DNA]</scope>
    <source>
        <strain evidence="3">Uno3</strain>
    </source>
</reference>
<dbReference type="InterPro" id="IPR024775">
    <property type="entry name" value="DinB-like"/>
</dbReference>
<sequence>MDAFWKEALWQQYGAAIDALGKAAEACPTELWEAKVWKDEVVPEYPAYWSVCHHVLIFIDLLLTGSVEGFQPPAPFGLFELDPDGAMPEQPHTKEEILFYVKYVREKCKSRIATLTEEEAKSEASSLWVKRHSMSYYEMFLYNLRHVQEHIGQLNLFLGQHDIAAPDWVARAGN</sequence>
<dbReference type="InterPro" id="IPR034660">
    <property type="entry name" value="DinB/YfiT-like"/>
</dbReference>
<dbReference type="Pfam" id="PF12867">
    <property type="entry name" value="DinB_2"/>
    <property type="match status" value="1"/>
</dbReference>
<dbReference type="OrthoDB" id="3822546at2"/>
<evidence type="ECO:0000313" key="2">
    <source>
        <dbReference type="EMBL" id="GCE15362.1"/>
    </source>
</evidence>
<keyword evidence="3" id="KW-1185">Reference proteome</keyword>
<name>A0A402A881_9CHLR</name>
<dbReference type="Proteomes" id="UP000287352">
    <property type="component" value="Unassembled WGS sequence"/>
</dbReference>
<evidence type="ECO:0000313" key="3">
    <source>
        <dbReference type="Proteomes" id="UP000287352"/>
    </source>
</evidence>
<dbReference type="EMBL" id="BIFR01000002">
    <property type="protein sequence ID" value="GCE15362.1"/>
    <property type="molecule type" value="Genomic_DNA"/>
</dbReference>
<dbReference type="AlphaFoldDB" id="A0A402A881"/>
<feature type="domain" description="DinB-like" evidence="1">
    <location>
        <begin position="16"/>
        <end position="154"/>
    </location>
</feature>
<evidence type="ECO:0000259" key="1">
    <source>
        <dbReference type="Pfam" id="PF12867"/>
    </source>
</evidence>
<proteinExistence type="predicted"/>
<dbReference type="SUPFAM" id="SSF109854">
    <property type="entry name" value="DinB/YfiT-like putative metalloenzymes"/>
    <property type="match status" value="1"/>
</dbReference>
<organism evidence="2 3">
    <name type="scientific">Tengunoibacter tsumagoiensis</name>
    <dbReference type="NCBI Taxonomy" id="2014871"/>
    <lineage>
        <taxon>Bacteria</taxon>
        <taxon>Bacillati</taxon>
        <taxon>Chloroflexota</taxon>
        <taxon>Ktedonobacteria</taxon>
        <taxon>Ktedonobacterales</taxon>
        <taxon>Dictyobacteraceae</taxon>
        <taxon>Tengunoibacter</taxon>
    </lineage>
</organism>
<comment type="caution">
    <text evidence="2">The sequence shown here is derived from an EMBL/GenBank/DDBJ whole genome shotgun (WGS) entry which is preliminary data.</text>
</comment>
<protein>
    <recommendedName>
        <fullName evidence="1">DinB-like domain-containing protein</fullName>
    </recommendedName>
</protein>
<dbReference type="RefSeq" id="WP_126582838.1">
    <property type="nucleotide sequence ID" value="NZ_BIFR01000002.1"/>
</dbReference>
<gene>
    <name evidence="2" type="ORF">KTT_52210</name>
</gene>
<accession>A0A402A881</accession>